<feature type="domain" description="SMODS and SLOG-associating 2TM effector" evidence="2">
    <location>
        <begin position="1"/>
        <end position="201"/>
    </location>
</feature>
<dbReference type="RefSeq" id="WP_107153910.1">
    <property type="nucleotide sequence ID" value="NZ_PYUC01000020.1"/>
</dbReference>
<dbReference type="NCBIfam" id="NF033631">
    <property type="entry name" value="SLATT_5"/>
    <property type="match status" value="1"/>
</dbReference>
<comment type="caution">
    <text evidence="3">The sequence shown here is derived from an EMBL/GenBank/DDBJ whole genome shotgun (WGS) entry which is preliminary data.</text>
</comment>
<reference evidence="3 4" key="1">
    <citation type="submission" date="2018-03" db="EMBL/GenBank/DDBJ databases">
        <title>Whole genome analyses suggest that Burkholderia sensu lato contains two further novel genera in the rhizoxinica-symbiotica group Mycetohabitans gen. nov., and Trinickia gen. nov.: implications for the evolution of diazotrophy and nodulation in the Burkholderiaceae.</title>
        <authorList>
            <person name="Estrada De Los Santos P."/>
            <person name="Palmer M."/>
            <person name="Chavez-Ramirez B."/>
            <person name="Steenkamp E.T."/>
            <person name="Hirsch A.M."/>
            <person name="Manyaka P."/>
            <person name="Maluk M."/>
            <person name="Lafos M."/>
            <person name="Crook M."/>
            <person name="Gross E."/>
            <person name="Simon M.F."/>
            <person name="Bueno Dos Reis Junior F."/>
            <person name="Poole P.S."/>
            <person name="Venter S.N."/>
            <person name="James E.K."/>
        </authorList>
    </citation>
    <scope>NUCLEOTIDE SEQUENCE [LARGE SCALE GENOMIC DNA]</scope>
    <source>
        <strain evidence="3 4">JPY-366</strain>
    </source>
</reference>
<dbReference type="Proteomes" id="UP000240638">
    <property type="component" value="Unassembled WGS sequence"/>
</dbReference>
<keyword evidence="1" id="KW-0472">Membrane</keyword>
<feature type="transmembrane region" description="Helical" evidence="1">
    <location>
        <begin position="66"/>
        <end position="83"/>
    </location>
</feature>
<sequence>MKTFLMDLRTIAWRTAGARYNAARRLKQREWFSTLSLAALSALSIAVAFAQKTYSPTPGTALDNYLSSLAVTFGIFLLAISLLESGSGYGAKAEALHHNAELLTAFQLKLAQILAQIDTGKSVTDGEVDDLRLEYEAIKDMCSCNHMPGDDALFRASKRFAKEFADGNGKPLMGWHVALLTRARWHASAFWFFGIVWILVLGSLGYSWWIPKS</sequence>
<evidence type="ECO:0000256" key="1">
    <source>
        <dbReference type="SAM" id="Phobius"/>
    </source>
</evidence>
<evidence type="ECO:0000313" key="4">
    <source>
        <dbReference type="Proteomes" id="UP000240638"/>
    </source>
</evidence>
<gene>
    <name evidence="3" type="ORF">C9I57_28500</name>
</gene>
<keyword evidence="1" id="KW-0812">Transmembrane</keyword>
<proteinExistence type="predicted"/>
<organism evidence="3 4">
    <name type="scientific">Trinickia symbiotica</name>
    <dbReference type="NCBI Taxonomy" id="863227"/>
    <lineage>
        <taxon>Bacteria</taxon>
        <taxon>Pseudomonadati</taxon>
        <taxon>Pseudomonadota</taxon>
        <taxon>Betaproteobacteria</taxon>
        <taxon>Burkholderiales</taxon>
        <taxon>Burkholderiaceae</taxon>
        <taxon>Trinickia</taxon>
    </lineage>
</organism>
<keyword evidence="1" id="KW-1133">Transmembrane helix</keyword>
<accession>A0A2T3XL97</accession>
<name>A0A2T3XL97_9BURK</name>
<evidence type="ECO:0000313" key="3">
    <source>
        <dbReference type="EMBL" id="PTB17304.1"/>
    </source>
</evidence>
<feature type="transmembrane region" description="Helical" evidence="1">
    <location>
        <begin position="189"/>
        <end position="210"/>
    </location>
</feature>
<dbReference type="Pfam" id="PF18160">
    <property type="entry name" value="SLATT_5"/>
    <property type="match status" value="1"/>
</dbReference>
<dbReference type="InterPro" id="IPR041115">
    <property type="entry name" value="SLATT_5"/>
</dbReference>
<evidence type="ECO:0000259" key="2">
    <source>
        <dbReference type="Pfam" id="PF18160"/>
    </source>
</evidence>
<dbReference type="AlphaFoldDB" id="A0A2T3XL97"/>
<dbReference type="EMBL" id="PYUC01000020">
    <property type="protein sequence ID" value="PTB17304.1"/>
    <property type="molecule type" value="Genomic_DNA"/>
</dbReference>
<protein>
    <recommendedName>
        <fullName evidence="2">SMODS and SLOG-associating 2TM effector domain-containing protein</fullName>
    </recommendedName>
</protein>